<organism evidence="1 2">
    <name type="scientific">Glonium stellatum</name>
    <dbReference type="NCBI Taxonomy" id="574774"/>
    <lineage>
        <taxon>Eukaryota</taxon>
        <taxon>Fungi</taxon>
        <taxon>Dikarya</taxon>
        <taxon>Ascomycota</taxon>
        <taxon>Pezizomycotina</taxon>
        <taxon>Dothideomycetes</taxon>
        <taxon>Pleosporomycetidae</taxon>
        <taxon>Gloniales</taxon>
        <taxon>Gloniaceae</taxon>
        <taxon>Glonium</taxon>
    </lineage>
</organism>
<evidence type="ECO:0000313" key="1">
    <source>
        <dbReference type="EMBL" id="OCL07218.1"/>
    </source>
</evidence>
<dbReference type="EMBL" id="KV749912">
    <property type="protein sequence ID" value="OCL07218.1"/>
    <property type="molecule type" value="Genomic_DNA"/>
</dbReference>
<proteinExistence type="predicted"/>
<protein>
    <submittedName>
        <fullName evidence="1">Uncharacterized protein</fullName>
    </submittedName>
</protein>
<dbReference type="Proteomes" id="UP000250140">
    <property type="component" value="Unassembled WGS sequence"/>
</dbReference>
<gene>
    <name evidence="1" type="ORF">AOQ84DRAFT_377896</name>
</gene>
<dbReference type="OrthoDB" id="686384at2759"/>
<reference evidence="1 2" key="1">
    <citation type="journal article" date="2016" name="Nat. Commun.">
        <title>Ectomycorrhizal ecology is imprinted in the genome of the dominant symbiotic fungus Cenococcum geophilum.</title>
        <authorList>
            <consortium name="DOE Joint Genome Institute"/>
            <person name="Peter M."/>
            <person name="Kohler A."/>
            <person name="Ohm R.A."/>
            <person name="Kuo A."/>
            <person name="Krutzmann J."/>
            <person name="Morin E."/>
            <person name="Arend M."/>
            <person name="Barry K.W."/>
            <person name="Binder M."/>
            <person name="Choi C."/>
            <person name="Clum A."/>
            <person name="Copeland A."/>
            <person name="Grisel N."/>
            <person name="Haridas S."/>
            <person name="Kipfer T."/>
            <person name="LaButti K."/>
            <person name="Lindquist E."/>
            <person name="Lipzen A."/>
            <person name="Maire R."/>
            <person name="Meier B."/>
            <person name="Mihaltcheva S."/>
            <person name="Molinier V."/>
            <person name="Murat C."/>
            <person name="Poggeler S."/>
            <person name="Quandt C.A."/>
            <person name="Sperisen C."/>
            <person name="Tritt A."/>
            <person name="Tisserant E."/>
            <person name="Crous P.W."/>
            <person name="Henrissat B."/>
            <person name="Nehls U."/>
            <person name="Egli S."/>
            <person name="Spatafora J.W."/>
            <person name="Grigoriev I.V."/>
            <person name="Martin F.M."/>
        </authorList>
    </citation>
    <scope>NUCLEOTIDE SEQUENCE [LARGE SCALE GENOMIC DNA]</scope>
    <source>
        <strain evidence="1 2">CBS 207.34</strain>
    </source>
</reference>
<evidence type="ECO:0000313" key="2">
    <source>
        <dbReference type="Proteomes" id="UP000250140"/>
    </source>
</evidence>
<feature type="non-terminal residue" evidence="1">
    <location>
        <position position="1"/>
    </location>
</feature>
<keyword evidence="2" id="KW-1185">Reference proteome</keyword>
<name>A0A8E2JRW5_9PEZI</name>
<accession>A0A8E2JRW5</accession>
<sequence>RVHEVLWEEEEDGEEDEEADVWDLKYGSAGRMGAGMESAEEDIRPKLPDYEMVQGKDGCPIPPCFVVQVEELPRGADIEWTSLGLAKARIEMGATATEPKLHVTRILGTDSRIISGGVEKEHVGLIKKLIRQSQESKELDRDQYTIYTSQAIQSDLFEGLEVKQQIIPCQRIWGEDGKELAVAVVVRSTQDTWK</sequence>
<dbReference type="AlphaFoldDB" id="A0A8E2JRW5"/>